<dbReference type="Gene3D" id="3.30.450.40">
    <property type="match status" value="1"/>
</dbReference>
<keyword evidence="2" id="KW-1185">Reference proteome</keyword>
<protein>
    <recommendedName>
        <fullName evidence="3">Recombinase XerC</fullName>
    </recommendedName>
</protein>
<proteinExistence type="predicted"/>
<reference evidence="1 2" key="1">
    <citation type="submission" date="2017-06" db="EMBL/GenBank/DDBJ databases">
        <authorList>
            <person name="Kim H.J."/>
            <person name="Triplett B.A."/>
        </authorList>
    </citation>
    <scope>NUCLEOTIDE SEQUENCE [LARGE SCALE GENOMIC DNA]</scope>
    <source>
        <strain evidence="1 2">DSM 29339</strain>
    </source>
</reference>
<gene>
    <name evidence="1" type="ORF">SAMN05421757_11195</name>
</gene>
<accession>A0A239LVH5</accession>
<name>A0A239LVH5_9RHOB</name>
<dbReference type="InterPro" id="IPR007435">
    <property type="entry name" value="DUF484"/>
</dbReference>
<evidence type="ECO:0000313" key="2">
    <source>
        <dbReference type="Proteomes" id="UP000198426"/>
    </source>
</evidence>
<organism evidence="1 2">
    <name type="scientific">Tropicimonas sediminicola</name>
    <dbReference type="NCBI Taxonomy" id="1031541"/>
    <lineage>
        <taxon>Bacteria</taxon>
        <taxon>Pseudomonadati</taxon>
        <taxon>Pseudomonadota</taxon>
        <taxon>Alphaproteobacteria</taxon>
        <taxon>Rhodobacterales</taxon>
        <taxon>Roseobacteraceae</taxon>
        <taxon>Tropicimonas</taxon>
    </lineage>
</organism>
<dbReference type="Pfam" id="PF04340">
    <property type="entry name" value="DUF484"/>
    <property type="match status" value="1"/>
</dbReference>
<dbReference type="AlphaFoldDB" id="A0A239LVH5"/>
<evidence type="ECO:0008006" key="3">
    <source>
        <dbReference type="Google" id="ProtNLM"/>
    </source>
</evidence>
<dbReference type="Proteomes" id="UP000198426">
    <property type="component" value="Unassembled WGS sequence"/>
</dbReference>
<dbReference type="EMBL" id="FZOY01000011">
    <property type="protein sequence ID" value="SNT34385.1"/>
    <property type="molecule type" value="Genomic_DNA"/>
</dbReference>
<evidence type="ECO:0000313" key="1">
    <source>
        <dbReference type="EMBL" id="SNT34385.1"/>
    </source>
</evidence>
<sequence length="253" mass="27942">MARVDLPGEVEVNGTGMNEVAVDLDEMREKILSEPDVILDDRDIMRALIAANEKSLGTNIVDLRGIAMERLESRLDRLEDTHRSVIAAAYDNLAGTNQIHRAILTMLDPVTFEGFLKGLGSDVAAILRVDCIRLVLESPANAEGDVAIRKLGDVLNVVKPGYIQDYVTHGREGAPVRPVTLRQLRPESEGLYGEAANWINSEALLLLDFGEGRQPGMLALGAEDPHQFRPNQATDLLAFFAGVFERQMRRWLS</sequence>
<dbReference type="InterPro" id="IPR029016">
    <property type="entry name" value="GAF-like_dom_sf"/>
</dbReference>